<dbReference type="Proteomes" id="UP001595912">
    <property type="component" value="Unassembled WGS sequence"/>
</dbReference>
<keyword evidence="4" id="KW-1185">Reference proteome</keyword>
<evidence type="ECO:0000256" key="2">
    <source>
        <dbReference type="SAM" id="SignalP"/>
    </source>
</evidence>
<name>A0ABV9WJE1_9ACTN</name>
<feature type="signal peptide" evidence="2">
    <location>
        <begin position="1"/>
        <end position="20"/>
    </location>
</feature>
<dbReference type="EMBL" id="JBHSIU010000131">
    <property type="protein sequence ID" value="MFC5008608.1"/>
    <property type="molecule type" value="Genomic_DNA"/>
</dbReference>
<sequence>MKIMASVVPAARLTARIAFAACFVAALSAGLVTMVVSALR</sequence>
<feature type="chain" id="PRO_5046871445" evidence="2">
    <location>
        <begin position="21"/>
        <end position="40"/>
    </location>
</feature>
<comment type="caution">
    <text evidence="3">The sequence shown here is derived from an EMBL/GenBank/DDBJ whole genome shotgun (WGS) entry which is preliminary data.</text>
</comment>
<keyword evidence="1" id="KW-1133">Transmembrane helix</keyword>
<accession>A0ABV9WJE1</accession>
<feature type="transmembrane region" description="Helical" evidence="1">
    <location>
        <begin position="17"/>
        <end position="39"/>
    </location>
</feature>
<gene>
    <name evidence="3" type="ORF">ACFPIJ_63695</name>
</gene>
<dbReference type="RefSeq" id="WP_380129299.1">
    <property type="nucleotide sequence ID" value="NZ_JBHSIU010000131.1"/>
</dbReference>
<keyword evidence="2" id="KW-0732">Signal</keyword>
<reference evidence="4" key="1">
    <citation type="journal article" date="2019" name="Int. J. Syst. Evol. Microbiol.">
        <title>The Global Catalogue of Microorganisms (GCM) 10K type strain sequencing project: providing services to taxonomists for standard genome sequencing and annotation.</title>
        <authorList>
            <consortium name="The Broad Institute Genomics Platform"/>
            <consortium name="The Broad Institute Genome Sequencing Center for Infectious Disease"/>
            <person name="Wu L."/>
            <person name="Ma J."/>
        </authorList>
    </citation>
    <scope>NUCLEOTIDE SEQUENCE [LARGE SCALE GENOMIC DNA]</scope>
    <source>
        <strain evidence="4">CGMCC 4.7152</strain>
    </source>
</reference>
<protein>
    <submittedName>
        <fullName evidence="3">Uncharacterized protein</fullName>
    </submittedName>
</protein>
<proteinExistence type="predicted"/>
<organism evidence="3 4">
    <name type="scientific">Dactylosporangium cerinum</name>
    <dbReference type="NCBI Taxonomy" id="1434730"/>
    <lineage>
        <taxon>Bacteria</taxon>
        <taxon>Bacillati</taxon>
        <taxon>Actinomycetota</taxon>
        <taxon>Actinomycetes</taxon>
        <taxon>Micromonosporales</taxon>
        <taxon>Micromonosporaceae</taxon>
        <taxon>Dactylosporangium</taxon>
    </lineage>
</organism>
<keyword evidence="1" id="KW-0812">Transmembrane</keyword>
<evidence type="ECO:0000256" key="1">
    <source>
        <dbReference type="SAM" id="Phobius"/>
    </source>
</evidence>
<keyword evidence="1" id="KW-0472">Membrane</keyword>
<evidence type="ECO:0000313" key="3">
    <source>
        <dbReference type="EMBL" id="MFC5008608.1"/>
    </source>
</evidence>
<evidence type="ECO:0000313" key="4">
    <source>
        <dbReference type="Proteomes" id="UP001595912"/>
    </source>
</evidence>